<comment type="catalytic activity">
    <reaction evidence="6">
        <text>S-formylglutathione + H2O = formate + glutathione + H(+)</text>
        <dbReference type="Rhea" id="RHEA:14961"/>
        <dbReference type="ChEBI" id="CHEBI:15377"/>
        <dbReference type="ChEBI" id="CHEBI:15378"/>
        <dbReference type="ChEBI" id="CHEBI:15740"/>
        <dbReference type="ChEBI" id="CHEBI:57688"/>
        <dbReference type="ChEBI" id="CHEBI:57925"/>
        <dbReference type="EC" id="3.1.2.12"/>
    </reaction>
</comment>
<dbReference type="EMBL" id="UASD01000008">
    <property type="protein sequence ID" value="SPX11731.1"/>
    <property type="molecule type" value="Genomic_DNA"/>
</dbReference>
<dbReference type="EMBL" id="UGET01000006">
    <property type="protein sequence ID" value="STN26304.1"/>
    <property type="molecule type" value="Genomic_DNA"/>
</dbReference>
<dbReference type="PANTHER" id="PTHR10061">
    <property type="entry name" value="S-FORMYLGLUTATHIONE HYDROLASE"/>
    <property type="match status" value="1"/>
</dbReference>
<dbReference type="GO" id="GO:0018738">
    <property type="term" value="F:S-formylglutathione hydrolase activity"/>
    <property type="evidence" value="ECO:0007669"/>
    <property type="project" value="UniProtKB-EC"/>
</dbReference>
<name>A0A2X1MZ47_ECOLX</name>
<evidence type="ECO:0000256" key="6">
    <source>
        <dbReference type="ARBA" id="ARBA00047590"/>
    </source>
</evidence>
<proteinExistence type="inferred from homology"/>
<reference evidence="9 10" key="1">
    <citation type="submission" date="2018-06" db="EMBL/GenBank/DDBJ databases">
        <authorList>
            <consortium name="Pathogen Informatics"/>
            <person name="Doyle S."/>
        </authorList>
    </citation>
    <scope>NUCLEOTIDE SEQUENCE [LARGE SCALE GENOMIC DNA]</scope>
    <source>
        <strain evidence="8 10">NCTC13148</strain>
        <strain evidence="7 9">NCTC9073</strain>
    </source>
</reference>
<dbReference type="InterPro" id="IPR029058">
    <property type="entry name" value="AB_hydrolase_fold"/>
</dbReference>
<dbReference type="InterPro" id="IPR014186">
    <property type="entry name" value="S-formylglutathione_hydrol"/>
</dbReference>
<sequence length="103" mass="11490">MELIEKHASFGGWQNVYRHYSQSLKCEMNVGVYLPPKAANEKLPVLYWLSGLTCNEQNFITKSGMQRYAAEHNIIVVAPDTSPRGSHVADADRYDLGQGAGFT</sequence>
<dbReference type="Proteomes" id="UP000254255">
    <property type="component" value="Unassembled WGS sequence"/>
</dbReference>
<dbReference type="GO" id="GO:0052689">
    <property type="term" value="F:carboxylic ester hydrolase activity"/>
    <property type="evidence" value="ECO:0007669"/>
    <property type="project" value="UniProtKB-KW"/>
</dbReference>
<evidence type="ECO:0000313" key="10">
    <source>
        <dbReference type="Proteomes" id="UP000254255"/>
    </source>
</evidence>
<evidence type="ECO:0000256" key="2">
    <source>
        <dbReference type="ARBA" id="ARBA00012479"/>
    </source>
</evidence>
<evidence type="ECO:0000313" key="9">
    <source>
        <dbReference type="Proteomes" id="UP000250780"/>
    </source>
</evidence>
<evidence type="ECO:0000256" key="3">
    <source>
        <dbReference type="ARBA" id="ARBA00022487"/>
    </source>
</evidence>
<dbReference type="Proteomes" id="UP000250780">
    <property type="component" value="Unassembled WGS sequence"/>
</dbReference>
<dbReference type="GO" id="GO:0046294">
    <property type="term" value="P:formaldehyde catabolic process"/>
    <property type="evidence" value="ECO:0007669"/>
    <property type="project" value="InterPro"/>
</dbReference>
<dbReference type="EC" id="3.1.2.12" evidence="2"/>
<evidence type="ECO:0000256" key="4">
    <source>
        <dbReference type="ARBA" id="ARBA00022801"/>
    </source>
</evidence>
<dbReference type="Pfam" id="PF00756">
    <property type="entry name" value="Esterase"/>
    <property type="match status" value="1"/>
</dbReference>
<evidence type="ECO:0000256" key="1">
    <source>
        <dbReference type="ARBA" id="ARBA00005622"/>
    </source>
</evidence>
<keyword evidence="4 7" id="KW-0378">Hydrolase</keyword>
<dbReference type="PANTHER" id="PTHR10061:SF0">
    <property type="entry name" value="S-FORMYLGLUTATHIONE HYDROLASE"/>
    <property type="match status" value="1"/>
</dbReference>
<evidence type="ECO:0000313" key="8">
    <source>
        <dbReference type="EMBL" id="STN26304.1"/>
    </source>
</evidence>
<dbReference type="AlphaFoldDB" id="A0A2X1MZ47"/>
<protein>
    <recommendedName>
        <fullName evidence="5">S-formylglutathione hydrolase FrmB</fullName>
        <ecNumber evidence="2">3.1.2.12</ecNumber>
    </recommendedName>
</protein>
<organism evidence="7 9">
    <name type="scientific">Escherichia coli</name>
    <dbReference type="NCBI Taxonomy" id="562"/>
    <lineage>
        <taxon>Bacteria</taxon>
        <taxon>Pseudomonadati</taxon>
        <taxon>Pseudomonadota</taxon>
        <taxon>Gammaproteobacteria</taxon>
        <taxon>Enterobacterales</taxon>
        <taxon>Enterobacteriaceae</taxon>
        <taxon>Escherichia</taxon>
    </lineage>
</organism>
<comment type="similarity">
    <text evidence="1">Belongs to the esterase D family.</text>
</comment>
<dbReference type="Gene3D" id="3.40.50.1820">
    <property type="entry name" value="alpha/beta hydrolase"/>
    <property type="match status" value="1"/>
</dbReference>
<accession>A0A2X1MZ47</accession>
<dbReference type="GO" id="GO:0005829">
    <property type="term" value="C:cytosol"/>
    <property type="evidence" value="ECO:0007669"/>
    <property type="project" value="TreeGrafter"/>
</dbReference>
<dbReference type="SUPFAM" id="SSF53474">
    <property type="entry name" value="alpha/beta-Hydrolases"/>
    <property type="match status" value="1"/>
</dbReference>
<dbReference type="InterPro" id="IPR000801">
    <property type="entry name" value="Esterase-like"/>
</dbReference>
<evidence type="ECO:0000256" key="5">
    <source>
        <dbReference type="ARBA" id="ARBA00040916"/>
    </source>
</evidence>
<evidence type="ECO:0000313" key="7">
    <source>
        <dbReference type="EMBL" id="SPX11731.1"/>
    </source>
</evidence>
<keyword evidence="3" id="KW-0719">Serine esterase</keyword>
<gene>
    <name evidence="7" type="primary">frmB_1</name>
    <name evidence="8" type="ORF">NCTC13148_06738</name>
    <name evidence="7" type="ORF">NCTC9073_03074</name>
</gene>